<comment type="caution">
    <text evidence="1">The sequence shown here is derived from an EMBL/GenBank/DDBJ whole genome shotgun (WGS) entry which is preliminary data.</text>
</comment>
<dbReference type="AlphaFoldDB" id="A0A6L2L511"/>
<organism evidence="1">
    <name type="scientific">Tanacetum cinerariifolium</name>
    <name type="common">Dalmatian daisy</name>
    <name type="synonym">Chrysanthemum cinerariifolium</name>
    <dbReference type="NCBI Taxonomy" id="118510"/>
    <lineage>
        <taxon>Eukaryota</taxon>
        <taxon>Viridiplantae</taxon>
        <taxon>Streptophyta</taxon>
        <taxon>Embryophyta</taxon>
        <taxon>Tracheophyta</taxon>
        <taxon>Spermatophyta</taxon>
        <taxon>Magnoliopsida</taxon>
        <taxon>eudicotyledons</taxon>
        <taxon>Gunneridae</taxon>
        <taxon>Pentapetalae</taxon>
        <taxon>asterids</taxon>
        <taxon>campanulids</taxon>
        <taxon>Asterales</taxon>
        <taxon>Asteraceae</taxon>
        <taxon>Asteroideae</taxon>
        <taxon>Anthemideae</taxon>
        <taxon>Anthemidinae</taxon>
        <taxon>Tanacetum</taxon>
    </lineage>
</organism>
<evidence type="ECO:0000313" key="1">
    <source>
        <dbReference type="EMBL" id="GEU55345.1"/>
    </source>
</evidence>
<proteinExistence type="predicted"/>
<gene>
    <name evidence="1" type="ORF">Tci_027323</name>
</gene>
<sequence length="304" mass="34751">MDDVSKHERMIANMDADVDVTLKDVAKDAQDDEFNESTDIHGRQAESQAQIYQIDLEHANKVATITDVASQLTTATAPTLTIAPSATRRRKGVVIRDPEETTTPSIIIHSKAKCEDKGKEILDEVIDHVHRKQKEDNDVKKYQALKRKPQTEAQARKNMMSYLRNVIGFKMDYFKGMSYDDKASKKKKLDEEVEEPIRYLQIVPNDEDDVYTEATPLALKVPVLDYEIYTENNKPYYKIKRANAKYASSNLEKSKKCLWSSEGQDLEAIRVLWCADYHIYYNTVGFAGREEISTYKVHSGSNAQ</sequence>
<protein>
    <submittedName>
        <fullName evidence="1">Uncharacterized protein</fullName>
    </submittedName>
</protein>
<reference evidence="1" key="1">
    <citation type="journal article" date="2019" name="Sci. Rep.">
        <title>Draft genome of Tanacetum cinerariifolium, the natural source of mosquito coil.</title>
        <authorList>
            <person name="Yamashiro T."/>
            <person name="Shiraishi A."/>
            <person name="Satake H."/>
            <person name="Nakayama K."/>
        </authorList>
    </citation>
    <scope>NUCLEOTIDE SEQUENCE</scope>
</reference>
<dbReference type="EMBL" id="BKCJ010003481">
    <property type="protein sequence ID" value="GEU55345.1"/>
    <property type="molecule type" value="Genomic_DNA"/>
</dbReference>
<accession>A0A6L2L511</accession>
<name>A0A6L2L511_TANCI</name>